<name>A0A1R3RDT2_ASPC5</name>
<dbReference type="VEuPathDB" id="FungiDB:ASPCADRAFT_209889"/>
<feature type="region of interest" description="Disordered" evidence="1">
    <location>
        <begin position="1"/>
        <end position="46"/>
    </location>
</feature>
<reference evidence="3" key="1">
    <citation type="journal article" date="2017" name="Genome Biol.">
        <title>Comparative genomics reveals high biological diversity and specific adaptations in the industrially and medically important fungal genus Aspergillus.</title>
        <authorList>
            <person name="de Vries R.P."/>
            <person name="Riley R."/>
            <person name="Wiebenga A."/>
            <person name="Aguilar-Osorio G."/>
            <person name="Amillis S."/>
            <person name="Uchima C.A."/>
            <person name="Anderluh G."/>
            <person name="Asadollahi M."/>
            <person name="Askin M."/>
            <person name="Barry K."/>
            <person name="Battaglia E."/>
            <person name="Bayram O."/>
            <person name="Benocci T."/>
            <person name="Braus-Stromeyer S.A."/>
            <person name="Caldana C."/>
            <person name="Canovas D."/>
            <person name="Cerqueira G.C."/>
            <person name="Chen F."/>
            <person name="Chen W."/>
            <person name="Choi C."/>
            <person name="Clum A."/>
            <person name="Dos Santos R.A."/>
            <person name="Damasio A.R."/>
            <person name="Diallinas G."/>
            <person name="Emri T."/>
            <person name="Fekete E."/>
            <person name="Flipphi M."/>
            <person name="Freyberg S."/>
            <person name="Gallo A."/>
            <person name="Gournas C."/>
            <person name="Habgood R."/>
            <person name="Hainaut M."/>
            <person name="Harispe M.L."/>
            <person name="Henrissat B."/>
            <person name="Hilden K.S."/>
            <person name="Hope R."/>
            <person name="Hossain A."/>
            <person name="Karabika E."/>
            <person name="Karaffa L."/>
            <person name="Karanyi Z."/>
            <person name="Krasevec N."/>
            <person name="Kuo A."/>
            <person name="Kusch H."/>
            <person name="LaButti K."/>
            <person name="Lagendijk E.L."/>
            <person name="Lapidus A."/>
            <person name="Levasseur A."/>
            <person name="Lindquist E."/>
            <person name="Lipzen A."/>
            <person name="Logrieco A.F."/>
            <person name="MacCabe A."/>
            <person name="Maekelae M.R."/>
            <person name="Malavazi I."/>
            <person name="Melin P."/>
            <person name="Meyer V."/>
            <person name="Mielnichuk N."/>
            <person name="Miskei M."/>
            <person name="Molnar A.P."/>
            <person name="Mule G."/>
            <person name="Ngan C.Y."/>
            <person name="Orejas M."/>
            <person name="Orosz E."/>
            <person name="Ouedraogo J.P."/>
            <person name="Overkamp K.M."/>
            <person name="Park H.-S."/>
            <person name="Perrone G."/>
            <person name="Piumi F."/>
            <person name="Punt P.J."/>
            <person name="Ram A.F."/>
            <person name="Ramon A."/>
            <person name="Rauscher S."/>
            <person name="Record E."/>
            <person name="Riano-Pachon D.M."/>
            <person name="Robert V."/>
            <person name="Roehrig J."/>
            <person name="Ruller R."/>
            <person name="Salamov A."/>
            <person name="Salih N.S."/>
            <person name="Samson R.A."/>
            <person name="Sandor E."/>
            <person name="Sanguinetti M."/>
            <person name="Schuetze T."/>
            <person name="Sepcic K."/>
            <person name="Shelest E."/>
            <person name="Sherlock G."/>
            <person name="Sophianopoulou V."/>
            <person name="Squina F.M."/>
            <person name="Sun H."/>
            <person name="Susca A."/>
            <person name="Todd R.B."/>
            <person name="Tsang A."/>
            <person name="Unkles S.E."/>
            <person name="van de Wiele N."/>
            <person name="van Rossen-Uffink D."/>
            <person name="Oliveira J.V."/>
            <person name="Vesth T.C."/>
            <person name="Visser J."/>
            <person name="Yu J.-H."/>
            <person name="Zhou M."/>
            <person name="Andersen M.R."/>
            <person name="Archer D.B."/>
            <person name="Baker S.E."/>
            <person name="Benoit I."/>
            <person name="Brakhage A.A."/>
            <person name="Braus G.H."/>
            <person name="Fischer R."/>
            <person name="Frisvad J.C."/>
            <person name="Goldman G.H."/>
            <person name="Houbraken J."/>
            <person name="Oakley B."/>
            <person name="Pocsi I."/>
            <person name="Scazzocchio C."/>
            <person name="Seiboth B."/>
            <person name="vanKuyk P.A."/>
            <person name="Wortman J."/>
            <person name="Dyer P.S."/>
            <person name="Grigoriev I.V."/>
        </authorList>
    </citation>
    <scope>NUCLEOTIDE SEQUENCE [LARGE SCALE GENOMIC DNA]</scope>
    <source>
        <strain evidence="3">ITEM 5010</strain>
    </source>
</reference>
<evidence type="ECO:0000256" key="1">
    <source>
        <dbReference type="SAM" id="MobiDB-lite"/>
    </source>
</evidence>
<dbReference type="AlphaFoldDB" id="A0A1R3RDT2"/>
<evidence type="ECO:0000313" key="3">
    <source>
        <dbReference type="Proteomes" id="UP000188318"/>
    </source>
</evidence>
<dbReference type="Proteomes" id="UP000188318">
    <property type="component" value="Unassembled WGS sequence"/>
</dbReference>
<accession>A0A1R3RDT2</accession>
<evidence type="ECO:0000313" key="2">
    <source>
        <dbReference type="EMBL" id="OOF92638.1"/>
    </source>
</evidence>
<dbReference type="EMBL" id="KV907506">
    <property type="protein sequence ID" value="OOF92638.1"/>
    <property type="molecule type" value="Genomic_DNA"/>
</dbReference>
<evidence type="ECO:0008006" key="4">
    <source>
        <dbReference type="Google" id="ProtNLM"/>
    </source>
</evidence>
<dbReference type="OrthoDB" id="4167490at2759"/>
<protein>
    <recommendedName>
        <fullName evidence="4">F-box domain-containing protein</fullName>
    </recommendedName>
</protein>
<dbReference type="OMA" id="NAIRHQN"/>
<proteinExistence type="predicted"/>
<keyword evidence="3" id="KW-1185">Reference proteome</keyword>
<gene>
    <name evidence="2" type="ORF">ASPCADRAFT_209889</name>
</gene>
<organism evidence="2 3">
    <name type="scientific">Aspergillus carbonarius (strain ITEM 5010)</name>
    <dbReference type="NCBI Taxonomy" id="602072"/>
    <lineage>
        <taxon>Eukaryota</taxon>
        <taxon>Fungi</taxon>
        <taxon>Dikarya</taxon>
        <taxon>Ascomycota</taxon>
        <taxon>Pezizomycotina</taxon>
        <taxon>Eurotiomycetes</taxon>
        <taxon>Eurotiomycetidae</taxon>
        <taxon>Eurotiales</taxon>
        <taxon>Aspergillaceae</taxon>
        <taxon>Aspergillus</taxon>
        <taxon>Aspergillus subgen. Circumdati</taxon>
    </lineage>
</organism>
<sequence>MLTPIRVRGRRRQHPDDGALKPRPSGPKGGRPFLSHQAKLDSSQARSHKRARLLVAKPIKPRKSILESLPVELIEKIFLYSLNVNFARCSSSLAAVVSSERIYRALILLAFWDDSSTPAVKVRTSEIAISRVLRPVDYIPISHVERRNLQDTILRCKWCTIQRLLAQLPDLMNLTIQRHWFGAGITMPADEQGSLTRFLAEKEDTRAFEGTDPNANHYSLSINPLASITVTHHETDQSTTHPILGILFIPDKLFHGLYGPDQIRYLEALRIASGFNQPDLIKPTVSVSRESLQGGIHAALVQNNAEALAILLKIDEYYFRSELQSLHPTAVPYTVPAEHFRTAVRVARHDTSFFQLLVRASAESVPADDPEITEWAVELDDAFGAWLLELMLQLPQQIEAAHANPAEDAVFYLGRANGQRELGRRYLREVLGVEELGCWMTETVFDVAELWRGAEAEAEADRSSVSEEA</sequence>
<dbReference type="STRING" id="602072.A0A1R3RDT2"/>